<dbReference type="InterPro" id="IPR017930">
    <property type="entry name" value="Myb_dom"/>
</dbReference>
<feature type="domain" description="Myb-like" evidence="2">
    <location>
        <begin position="433"/>
        <end position="470"/>
    </location>
</feature>
<dbReference type="PANTHER" id="PTHR45614:SF241">
    <property type="entry name" value="MYB-LIKE DNA-BINDING PROTEIN"/>
    <property type="match status" value="1"/>
</dbReference>
<feature type="compositionally biased region" description="Polar residues" evidence="1">
    <location>
        <begin position="71"/>
        <end position="82"/>
    </location>
</feature>
<feature type="region of interest" description="Disordered" evidence="1">
    <location>
        <begin position="398"/>
        <end position="421"/>
    </location>
</feature>
<dbReference type="Pfam" id="PF00249">
    <property type="entry name" value="Myb_DNA-binding"/>
    <property type="match status" value="5"/>
</dbReference>
<organism evidence="4 5">
    <name type="scientific">Cylindrotheca closterium</name>
    <dbReference type="NCBI Taxonomy" id="2856"/>
    <lineage>
        <taxon>Eukaryota</taxon>
        <taxon>Sar</taxon>
        <taxon>Stramenopiles</taxon>
        <taxon>Ochrophyta</taxon>
        <taxon>Bacillariophyta</taxon>
        <taxon>Bacillariophyceae</taxon>
        <taxon>Bacillariophycidae</taxon>
        <taxon>Bacillariales</taxon>
        <taxon>Bacillariaceae</taxon>
        <taxon>Cylindrotheca</taxon>
    </lineage>
</organism>
<evidence type="ECO:0000259" key="3">
    <source>
        <dbReference type="PROSITE" id="PS51294"/>
    </source>
</evidence>
<gene>
    <name evidence="4" type="ORF">CYCCA115_LOCUS12103</name>
</gene>
<name>A0AAD2FQG3_9STRA</name>
<feature type="domain" description="Myb-like" evidence="2">
    <location>
        <begin position="260"/>
        <end position="310"/>
    </location>
</feature>
<dbReference type="AlphaFoldDB" id="A0AAD2FQG3"/>
<feature type="region of interest" description="Disordered" evidence="1">
    <location>
        <begin position="62"/>
        <end position="82"/>
    </location>
</feature>
<reference evidence="4" key="1">
    <citation type="submission" date="2023-08" db="EMBL/GenBank/DDBJ databases">
        <authorList>
            <person name="Audoor S."/>
            <person name="Bilcke G."/>
        </authorList>
    </citation>
    <scope>NUCLEOTIDE SEQUENCE</scope>
</reference>
<dbReference type="EMBL" id="CAKOGP040001758">
    <property type="protein sequence ID" value="CAJ1949454.1"/>
    <property type="molecule type" value="Genomic_DNA"/>
</dbReference>
<evidence type="ECO:0000259" key="2">
    <source>
        <dbReference type="PROSITE" id="PS50090"/>
    </source>
</evidence>
<dbReference type="Gene3D" id="1.10.10.60">
    <property type="entry name" value="Homeodomain-like"/>
    <property type="match status" value="6"/>
</dbReference>
<proteinExistence type="predicted"/>
<dbReference type="SUPFAM" id="SSF46689">
    <property type="entry name" value="Homeodomain-like"/>
    <property type="match status" value="4"/>
</dbReference>
<dbReference type="PROSITE" id="PS50090">
    <property type="entry name" value="MYB_LIKE"/>
    <property type="match status" value="6"/>
</dbReference>
<keyword evidence="5" id="KW-1185">Reference proteome</keyword>
<dbReference type="PROSITE" id="PS51294">
    <property type="entry name" value="HTH_MYB"/>
    <property type="match status" value="5"/>
</dbReference>
<dbReference type="PANTHER" id="PTHR45614">
    <property type="entry name" value="MYB PROTEIN-RELATED"/>
    <property type="match status" value="1"/>
</dbReference>
<feature type="domain" description="HTH myb-type" evidence="3">
    <location>
        <begin position="423"/>
        <end position="470"/>
    </location>
</feature>
<feature type="domain" description="Myb-like" evidence="2">
    <location>
        <begin position="347"/>
        <end position="391"/>
    </location>
</feature>
<dbReference type="Proteomes" id="UP001295423">
    <property type="component" value="Unassembled WGS sequence"/>
</dbReference>
<comment type="caution">
    <text evidence="4">The sequence shown here is derived from an EMBL/GenBank/DDBJ whole genome shotgun (WGS) entry which is preliminary data.</text>
</comment>
<feature type="domain" description="Myb-like" evidence="2">
    <location>
        <begin position="476"/>
        <end position="526"/>
    </location>
</feature>
<dbReference type="InterPro" id="IPR001005">
    <property type="entry name" value="SANT/Myb"/>
</dbReference>
<dbReference type="SMART" id="SM00717">
    <property type="entry name" value="SANT"/>
    <property type="match status" value="6"/>
</dbReference>
<dbReference type="CDD" id="cd00167">
    <property type="entry name" value="SANT"/>
    <property type="match status" value="4"/>
</dbReference>
<dbReference type="GO" id="GO:0000981">
    <property type="term" value="F:DNA-binding transcription factor activity, RNA polymerase II-specific"/>
    <property type="evidence" value="ECO:0007669"/>
    <property type="project" value="TreeGrafter"/>
</dbReference>
<dbReference type="GO" id="GO:0005634">
    <property type="term" value="C:nucleus"/>
    <property type="evidence" value="ECO:0007669"/>
    <property type="project" value="TreeGrafter"/>
</dbReference>
<feature type="domain" description="HTH myb-type" evidence="3">
    <location>
        <begin position="476"/>
        <end position="530"/>
    </location>
</feature>
<feature type="domain" description="Myb-like" evidence="2">
    <location>
        <begin position="215"/>
        <end position="259"/>
    </location>
</feature>
<protein>
    <submittedName>
        <fullName evidence="4">Uncharacterized protein</fullName>
    </submittedName>
</protein>
<feature type="domain" description="HTH myb-type" evidence="3">
    <location>
        <begin position="161"/>
        <end position="213"/>
    </location>
</feature>
<dbReference type="GO" id="GO:0000978">
    <property type="term" value="F:RNA polymerase II cis-regulatory region sequence-specific DNA binding"/>
    <property type="evidence" value="ECO:0007669"/>
    <property type="project" value="TreeGrafter"/>
</dbReference>
<accession>A0AAD2FQG3</accession>
<dbReference type="InterPro" id="IPR050560">
    <property type="entry name" value="MYB_TF"/>
</dbReference>
<evidence type="ECO:0000313" key="4">
    <source>
        <dbReference type="EMBL" id="CAJ1949454.1"/>
    </source>
</evidence>
<evidence type="ECO:0000313" key="5">
    <source>
        <dbReference type="Proteomes" id="UP001295423"/>
    </source>
</evidence>
<sequence length="561" mass="64302">MIPQAQPTSIGSNQFIKSNYDASILQSSQRAPTIRSPLLQMITNSEERCSLFGRKLMSPIEVQSSSSQQQVENRQSSPHMTPTVMENNCIIINCQSVTSSNFMVLPWSPVSASKKSYNGSHLIATPNSQRKSTPEVAYPQIAANHVSQNVLSATVETDPKRWTVEEDNVLAMAVESHNGRVTNWNLLAFTFFAGSRTGSMCKARWRKTTVGSKIRGNWMPEEDAKISQLKSEGFSWRYIATQCPGRSYEQVISRYRDNLDPSVLKTPWTAPEDSILIQEQSRVGNKWKQMAQLLPGRSTNQVKNRWYHIQQSERRKQRKSSSVKKTRRKVEVQSRPSGHLSYSMLTNPWTESEDNILIQEHSRVGKKWKQISQLLPRRTPDQVRNRWTQILHRLAREKQTKLSSAKKTSDKAEVQCPDNDQLDPSIVKTPRCWTEAEDSILIQEHSRIGNQWTQISKLLPGRSPEQVRNRSIQIQRRRARTTPWTASEDGILIQEQSLVGNQWTQISKLLPGRSKDQVKNRWQQIQRLSGLEKQTKLEISRQKYHIYHADPQHKSGTDGTT</sequence>
<feature type="domain" description="Myb-like" evidence="2">
    <location>
        <begin position="154"/>
        <end position="209"/>
    </location>
</feature>
<feature type="domain" description="HTH myb-type" evidence="3">
    <location>
        <begin position="348"/>
        <end position="395"/>
    </location>
</feature>
<evidence type="ECO:0000256" key="1">
    <source>
        <dbReference type="SAM" id="MobiDB-lite"/>
    </source>
</evidence>
<feature type="region of interest" description="Disordered" evidence="1">
    <location>
        <begin position="309"/>
        <end position="345"/>
    </location>
</feature>
<feature type="domain" description="HTH myb-type" evidence="3">
    <location>
        <begin position="260"/>
        <end position="314"/>
    </location>
</feature>
<feature type="compositionally biased region" description="Basic residues" evidence="1">
    <location>
        <begin position="315"/>
        <end position="328"/>
    </location>
</feature>
<dbReference type="InterPro" id="IPR009057">
    <property type="entry name" value="Homeodomain-like_sf"/>
</dbReference>